<dbReference type="InterPro" id="IPR020568">
    <property type="entry name" value="Ribosomal_Su5_D2-typ_SF"/>
</dbReference>
<evidence type="ECO:0000259" key="8">
    <source>
        <dbReference type="Pfam" id="PF00204"/>
    </source>
</evidence>
<dbReference type="GO" id="GO:0005524">
    <property type="term" value="F:ATP binding"/>
    <property type="evidence" value="ECO:0007669"/>
    <property type="project" value="UniProtKB-UniRule"/>
</dbReference>
<keyword evidence="5 6" id="KW-0413">Isomerase</keyword>
<dbReference type="GO" id="GO:0003918">
    <property type="term" value="F:DNA topoisomerase type II (double strand cut, ATP-hydrolyzing) activity"/>
    <property type="evidence" value="ECO:0007669"/>
    <property type="project" value="UniProtKB-UniRule"/>
</dbReference>
<dbReference type="PRINTS" id="PR00418">
    <property type="entry name" value="TPI2FAMILY"/>
</dbReference>
<dbReference type="SUPFAM" id="SSF54211">
    <property type="entry name" value="Ribosomal protein S5 domain 2-like"/>
    <property type="match status" value="1"/>
</dbReference>
<comment type="cofactor">
    <cofactor evidence="2">
        <name>Mg(2+)</name>
        <dbReference type="ChEBI" id="CHEBI:18420"/>
    </cofactor>
</comment>
<dbReference type="Gene3D" id="3.30.565.10">
    <property type="entry name" value="Histidine kinase-like ATPase, C-terminal domain"/>
    <property type="match status" value="1"/>
</dbReference>
<dbReference type="OMA" id="VYAPEMF"/>
<evidence type="ECO:0000313" key="10">
    <source>
        <dbReference type="Proteomes" id="UP000008022"/>
    </source>
</evidence>
<comment type="subunit">
    <text evidence="6">Homodimer.</text>
</comment>
<dbReference type="Pfam" id="PF00204">
    <property type="entry name" value="DNA_gyraseB"/>
    <property type="match status" value="1"/>
</dbReference>
<dbReference type="SMART" id="SM00433">
    <property type="entry name" value="TOP2c"/>
    <property type="match status" value="1"/>
</dbReference>
<evidence type="ECO:0000256" key="4">
    <source>
        <dbReference type="ARBA" id="ARBA00023125"/>
    </source>
</evidence>
<dbReference type="Gene3D" id="3.30.230.10">
    <property type="match status" value="1"/>
</dbReference>
<sequence>MNRQPPPRRRSARIAAAHGGGGGDTTLRERILRRPDGYIGSPEKRSTQTFWINDGYYMVPREVTYRPGLHRIFDEVLVYAASNKRRDPSMDTLSVEVDVVERSVSVFYNGRGVVPVELVDEERGVYAPEMFFGHLHDDDEEDDQNKATNDGGGGYGVKLANLFSTEFIIETTDGCRMKKYKQVFSENMGKKSVRHITDCNQGENWTIITFKPDLARFNMTYLEEDHVTLMWKRVVDMAGILGDSVQVEWDGVRLRINSFNNYVRLYIDSPVSDRSGAGFPRVYEKLNDWCEVCLSLSDDGHFQQVSFVNGFETLKGGTHVDYVTELITTHLMNLLNEHYEECNFNVDDVKRYLWVFLNVIIDNPTFDSQTKETLTTPPGRLGSKLELPKSFSKIAFGNGLIRRLFGYRGPPGYRGPLDAKTGVSSRD</sequence>
<keyword evidence="10" id="KW-1185">Reference proteome</keyword>
<dbReference type="eggNOG" id="KOG0355">
    <property type="taxonomic scope" value="Eukaryota"/>
</dbReference>
<dbReference type="InterPro" id="IPR050634">
    <property type="entry name" value="DNA_Topoisomerase_II"/>
</dbReference>
<dbReference type="InterPro" id="IPR013506">
    <property type="entry name" value="Topo_IIA_bsu_dom2"/>
</dbReference>
<keyword evidence="4 6" id="KW-0238">DNA-binding</keyword>
<evidence type="ECO:0000313" key="9">
    <source>
        <dbReference type="EnsemblPlants" id="ORUFI01G09260.1"/>
    </source>
</evidence>
<name>A0A0E0MTK9_ORYRU</name>
<evidence type="ECO:0000256" key="2">
    <source>
        <dbReference type="ARBA" id="ARBA00001946"/>
    </source>
</evidence>
<keyword evidence="6" id="KW-0067">ATP-binding</keyword>
<dbReference type="CDD" id="cd03481">
    <property type="entry name" value="TopoIIA_Trans_ScTopoIIA"/>
    <property type="match status" value="1"/>
</dbReference>
<evidence type="ECO:0000256" key="7">
    <source>
        <dbReference type="SAM" id="MobiDB-lite"/>
    </source>
</evidence>
<proteinExistence type="inferred from homology"/>
<dbReference type="Proteomes" id="UP000008022">
    <property type="component" value="Unassembled WGS sequence"/>
</dbReference>
<dbReference type="EC" id="5.6.2.2" evidence="6"/>
<protein>
    <recommendedName>
        <fullName evidence="6">DNA topoisomerase 2</fullName>
        <ecNumber evidence="6">5.6.2.2</ecNumber>
    </recommendedName>
</protein>
<dbReference type="AlphaFoldDB" id="A0A0E0MTK9"/>
<dbReference type="InterPro" id="IPR001241">
    <property type="entry name" value="Topo_IIA"/>
</dbReference>
<organism evidence="9 10">
    <name type="scientific">Oryza rufipogon</name>
    <name type="common">Brownbeard rice</name>
    <name type="synonym">Asian wild rice</name>
    <dbReference type="NCBI Taxonomy" id="4529"/>
    <lineage>
        <taxon>Eukaryota</taxon>
        <taxon>Viridiplantae</taxon>
        <taxon>Streptophyta</taxon>
        <taxon>Embryophyta</taxon>
        <taxon>Tracheophyta</taxon>
        <taxon>Spermatophyta</taxon>
        <taxon>Magnoliopsida</taxon>
        <taxon>Liliopsida</taxon>
        <taxon>Poales</taxon>
        <taxon>Poaceae</taxon>
        <taxon>BOP clade</taxon>
        <taxon>Oryzoideae</taxon>
        <taxon>Oryzeae</taxon>
        <taxon>Oryzinae</taxon>
        <taxon>Oryza</taxon>
    </lineage>
</organism>
<dbReference type="GO" id="GO:0003677">
    <property type="term" value="F:DNA binding"/>
    <property type="evidence" value="ECO:0007669"/>
    <property type="project" value="UniProtKB-UniRule"/>
</dbReference>
<dbReference type="GO" id="GO:0006265">
    <property type="term" value="P:DNA topological change"/>
    <property type="evidence" value="ECO:0007669"/>
    <property type="project" value="UniProtKB-UniRule"/>
</dbReference>
<dbReference type="PANTHER" id="PTHR10169">
    <property type="entry name" value="DNA TOPOISOMERASE/GYRASE"/>
    <property type="match status" value="1"/>
</dbReference>
<keyword evidence="6" id="KW-0547">Nucleotide-binding</keyword>
<dbReference type="GO" id="GO:0000712">
    <property type="term" value="P:resolution of meiotic recombination intermediates"/>
    <property type="evidence" value="ECO:0007669"/>
    <property type="project" value="TreeGrafter"/>
</dbReference>
<comment type="function">
    <text evidence="6">Control of topological states of DNA by transient breakage and subsequent rejoining of DNA strands. Topoisomerase II makes double-strand breaks.</text>
</comment>
<evidence type="ECO:0000256" key="6">
    <source>
        <dbReference type="RuleBase" id="RU362094"/>
    </source>
</evidence>
<dbReference type="GO" id="GO:0005634">
    <property type="term" value="C:nucleus"/>
    <property type="evidence" value="ECO:0007669"/>
    <property type="project" value="TreeGrafter"/>
</dbReference>
<dbReference type="SUPFAM" id="SSF55874">
    <property type="entry name" value="ATPase domain of HSP90 chaperone/DNA topoisomerase II/histidine kinase"/>
    <property type="match status" value="1"/>
</dbReference>
<feature type="region of interest" description="Disordered" evidence="7">
    <location>
        <begin position="1"/>
        <end position="25"/>
    </location>
</feature>
<reference evidence="9" key="2">
    <citation type="submission" date="2015-06" db="UniProtKB">
        <authorList>
            <consortium name="EnsemblPlants"/>
        </authorList>
    </citation>
    <scope>IDENTIFICATION</scope>
</reference>
<reference evidence="10" key="1">
    <citation type="submission" date="2013-06" db="EMBL/GenBank/DDBJ databases">
        <authorList>
            <person name="Zhao Q."/>
        </authorList>
    </citation>
    <scope>NUCLEOTIDE SEQUENCE</scope>
    <source>
        <strain evidence="10">cv. W1943</strain>
    </source>
</reference>
<dbReference type="Gramene" id="ORUFI01G09260.1">
    <property type="protein sequence ID" value="ORUFI01G09260.1"/>
    <property type="gene ID" value="ORUFI01G09260"/>
</dbReference>
<dbReference type="PANTHER" id="PTHR10169:SF38">
    <property type="entry name" value="DNA TOPOISOMERASE 2"/>
    <property type="match status" value="1"/>
</dbReference>
<dbReference type="HOGENOM" id="CLU_001935_0_2_1"/>
<evidence type="ECO:0000256" key="3">
    <source>
        <dbReference type="ARBA" id="ARBA00023029"/>
    </source>
</evidence>
<accession>A0A0E0MTK9</accession>
<dbReference type="STRING" id="4529.A0A0E0MTK9"/>
<evidence type="ECO:0000256" key="1">
    <source>
        <dbReference type="ARBA" id="ARBA00000185"/>
    </source>
</evidence>
<dbReference type="InterPro" id="IPR036890">
    <property type="entry name" value="HATPase_C_sf"/>
</dbReference>
<evidence type="ECO:0000256" key="5">
    <source>
        <dbReference type="ARBA" id="ARBA00023235"/>
    </source>
</evidence>
<dbReference type="GO" id="GO:0000819">
    <property type="term" value="P:sister chromatid segregation"/>
    <property type="evidence" value="ECO:0007669"/>
    <property type="project" value="TreeGrafter"/>
</dbReference>
<feature type="domain" description="DNA topoisomerase type IIA subunit B" evidence="8">
    <location>
        <begin position="287"/>
        <end position="377"/>
    </location>
</feature>
<comment type="similarity">
    <text evidence="6">Belongs to the type II topoisomerase family.</text>
</comment>
<dbReference type="EnsemblPlants" id="ORUFI01G09260.1">
    <property type="protein sequence ID" value="ORUFI01G09260.1"/>
    <property type="gene ID" value="ORUFI01G09260"/>
</dbReference>
<dbReference type="InterPro" id="IPR014721">
    <property type="entry name" value="Ribsml_uS5_D2-typ_fold_subgr"/>
</dbReference>
<keyword evidence="3 6" id="KW-0799">Topoisomerase</keyword>
<comment type="catalytic activity">
    <reaction evidence="1 6">
        <text>ATP-dependent breakage, passage and rejoining of double-stranded DNA.</text>
        <dbReference type="EC" id="5.6.2.2"/>
    </reaction>
</comment>
<feature type="compositionally biased region" description="Basic residues" evidence="7">
    <location>
        <begin position="1"/>
        <end position="12"/>
    </location>
</feature>